<evidence type="ECO:0008006" key="3">
    <source>
        <dbReference type="Google" id="ProtNLM"/>
    </source>
</evidence>
<dbReference type="Proteomes" id="UP001500466">
    <property type="component" value="Unassembled WGS sequence"/>
</dbReference>
<organism evidence="1 2">
    <name type="scientific">Yinghuangia aomiensis</name>
    <dbReference type="NCBI Taxonomy" id="676205"/>
    <lineage>
        <taxon>Bacteria</taxon>
        <taxon>Bacillati</taxon>
        <taxon>Actinomycetota</taxon>
        <taxon>Actinomycetes</taxon>
        <taxon>Kitasatosporales</taxon>
        <taxon>Streptomycetaceae</taxon>
        <taxon>Yinghuangia</taxon>
    </lineage>
</organism>
<evidence type="ECO:0000313" key="1">
    <source>
        <dbReference type="EMBL" id="GAA4945172.1"/>
    </source>
</evidence>
<comment type="caution">
    <text evidence="1">The sequence shown here is derived from an EMBL/GenBank/DDBJ whole genome shotgun (WGS) entry which is preliminary data.</text>
</comment>
<proteinExistence type="predicted"/>
<evidence type="ECO:0000313" key="2">
    <source>
        <dbReference type="Proteomes" id="UP001500466"/>
    </source>
</evidence>
<sequence length="272" mass="29982">MLRQLLALRRRLAADAVRDAEHEAAVTGLTALEFADAGLVPFDPKLHILVARGFDGRRIPGVRYERTRRPPAPLPLRLPPTAPYARAVVDACRRLPREQDARSVVLGSVRTRLCDPAAIAAECERLPARERTRLAPLLAEARVGLRSVPEADLRRAVTRSELPEPLWNPHVSARDGAFLGRPDALWPDEGVAAEVDSVAYHGSPRDQARTAARRARLEAAGLLVLPVLPREIRDEPRRVVALLRGTLRRARAETAAGGRTAHRALVVQHAMW</sequence>
<dbReference type="EMBL" id="BAABHS010000001">
    <property type="protein sequence ID" value="GAA4945172.1"/>
    <property type="molecule type" value="Genomic_DNA"/>
</dbReference>
<reference evidence="2" key="1">
    <citation type="journal article" date="2019" name="Int. J. Syst. Evol. Microbiol.">
        <title>The Global Catalogue of Microorganisms (GCM) 10K type strain sequencing project: providing services to taxonomists for standard genome sequencing and annotation.</title>
        <authorList>
            <consortium name="The Broad Institute Genomics Platform"/>
            <consortium name="The Broad Institute Genome Sequencing Center for Infectious Disease"/>
            <person name="Wu L."/>
            <person name="Ma J."/>
        </authorList>
    </citation>
    <scope>NUCLEOTIDE SEQUENCE [LARGE SCALE GENOMIC DNA]</scope>
    <source>
        <strain evidence="2">JCM 17986</strain>
    </source>
</reference>
<keyword evidence="2" id="KW-1185">Reference proteome</keyword>
<name>A0ABP9GIU4_9ACTN</name>
<protein>
    <recommendedName>
        <fullName evidence="3">DUF559 domain-containing protein</fullName>
    </recommendedName>
</protein>
<accession>A0ABP9GIU4</accession>
<gene>
    <name evidence="1" type="ORF">GCM10023205_01020</name>
</gene>